<comment type="caution">
    <text evidence="1">The sequence shown here is derived from an EMBL/GenBank/DDBJ whole genome shotgun (WGS) entry which is preliminary data.</text>
</comment>
<reference evidence="1" key="1">
    <citation type="submission" date="2017-07" db="EMBL/GenBank/DDBJ databases">
        <title>Taro Niue Genome Assembly and Annotation.</title>
        <authorList>
            <person name="Atibalentja N."/>
            <person name="Keating K."/>
            <person name="Fields C.J."/>
        </authorList>
    </citation>
    <scope>NUCLEOTIDE SEQUENCE</scope>
    <source>
        <strain evidence="1">Niue_2</strain>
        <tissue evidence="1">Leaf</tissue>
    </source>
</reference>
<proteinExistence type="predicted"/>
<gene>
    <name evidence="1" type="ORF">Taro_018014</name>
</gene>
<organism evidence="1 2">
    <name type="scientific">Colocasia esculenta</name>
    <name type="common">Wild taro</name>
    <name type="synonym">Arum esculentum</name>
    <dbReference type="NCBI Taxonomy" id="4460"/>
    <lineage>
        <taxon>Eukaryota</taxon>
        <taxon>Viridiplantae</taxon>
        <taxon>Streptophyta</taxon>
        <taxon>Embryophyta</taxon>
        <taxon>Tracheophyta</taxon>
        <taxon>Spermatophyta</taxon>
        <taxon>Magnoliopsida</taxon>
        <taxon>Liliopsida</taxon>
        <taxon>Araceae</taxon>
        <taxon>Aroideae</taxon>
        <taxon>Colocasieae</taxon>
        <taxon>Colocasia</taxon>
    </lineage>
</organism>
<protein>
    <submittedName>
        <fullName evidence="1">Uncharacterized protein</fullName>
    </submittedName>
</protein>
<evidence type="ECO:0000313" key="2">
    <source>
        <dbReference type="Proteomes" id="UP000652761"/>
    </source>
</evidence>
<accession>A0A843UQA0</accession>
<name>A0A843UQA0_COLES</name>
<sequence>MKEAPDRVGGRLWRWRGVGDVREEVFRVGKGCEGGGGGGWLLALAKERLLALARERLLALATEGTLALATLALALATPAAAGWVREEERGFREKGGRESVGIENADTKVGILNADFDVGVLKADFKVGIENADSIVGILNADFGVSFVNADPILLWSRRSPSCLRSNLVTILRNKFNM</sequence>
<keyword evidence="2" id="KW-1185">Reference proteome</keyword>
<dbReference type="AlphaFoldDB" id="A0A843UQA0"/>
<dbReference type="EMBL" id="NMUH01000831">
    <property type="protein sequence ID" value="MQL85491.1"/>
    <property type="molecule type" value="Genomic_DNA"/>
</dbReference>
<evidence type="ECO:0000313" key="1">
    <source>
        <dbReference type="EMBL" id="MQL85491.1"/>
    </source>
</evidence>
<dbReference type="Proteomes" id="UP000652761">
    <property type="component" value="Unassembled WGS sequence"/>
</dbReference>